<keyword evidence="3" id="KW-1185">Reference proteome</keyword>
<feature type="compositionally biased region" description="Pro residues" evidence="1">
    <location>
        <begin position="58"/>
        <end position="68"/>
    </location>
</feature>
<reference evidence="2 3" key="1">
    <citation type="journal article" date="2012" name="J. Bacteriol.">
        <title>Complete genome sequence of strain 1860, a crenarchaeon of the genus pyrobaculum able to grow with various electron acceptors.</title>
        <authorList>
            <person name="Mardanov A.V."/>
            <person name="Gumerov V.M."/>
            <person name="Slobodkina G.B."/>
            <person name="Beletsky A.V."/>
            <person name="Bonch-Osmolovskaya E.A."/>
            <person name="Ravin N.V."/>
            <person name="Skryabin K.G."/>
        </authorList>
    </citation>
    <scope>NUCLEOTIDE SEQUENCE [LARGE SCALE GENOMIC DNA]</scope>
    <source>
        <strain evidence="2 3">1860</strain>
    </source>
</reference>
<dbReference type="AlphaFoldDB" id="G7VHC5"/>
<feature type="region of interest" description="Disordered" evidence="1">
    <location>
        <begin position="48"/>
        <end position="68"/>
    </location>
</feature>
<accession>G7VHC5</accession>
<evidence type="ECO:0000313" key="2">
    <source>
        <dbReference type="EMBL" id="AET32028.1"/>
    </source>
</evidence>
<gene>
    <name evidence="2" type="ORF">P186_0576</name>
</gene>
<sequence length="68" mass="7242">MQLPPQPLYTHGRPLLRGEEESSADVFAVPANSRGGKLRCGRSGYTPYTNLLSTEGGPGPPPPLHGEE</sequence>
<dbReference type="GeneID" id="11594842"/>
<dbReference type="Proteomes" id="UP000005867">
    <property type="component" value="Chromosome"/>
</dbReference>
<dbReference type="EMBL" id="CP003098">
    <property type="protein sequence ID" value="AET32028.1"/>
    <property type="molecule type" value="Genomic_DNA"/>
</dbReference>
<organism evidence="2 3">
    <name type="scientific">Pyrobaculum ferrireducens</name>
    <dbReference type="NCBI Taxonomy" id="1104324"/>
    <lineage>
        <taxon>Archaea</taxon>
        <taxon>Thermoproteota</taxon>
        <taxon>Thermoprotei</taxon>
        <taxon>Thermoproteales</taxon>
        <taxon>Thermoproteaceae</taxon>
        <taxon>Pyrobaculum</taxon>
    </lineage>
</organism>
<evidence type="ECO:0000256" key="1">
    <source>
        <dbReference type="SAM" id="MobiDB-lite"/>
    </source>
</evidence>
<name>G7VHC5_9CREN</name>
<dbReference type="HOGENOM" id="CLU_2784266_0_0_2"/>
<dbReference type="KEGG" id="pyr:P186_0576"/>
<protein>
    <submittedName>
        <fullName evidence="2">Uncharacterized protein</fullName>
    </submittedName>
</protein>
<dbReference type="BioCyc" id="PSP1104324:GJSN-566-MONOMER"/>
<feature type="region of interest" description="Disordered" evidence="1">
    <location>
        <begin position="1"/>
        <end position="21"/>
    </location>
</feature>
<evidence type="ECO:0000313" key="3">
    <source>
        <dbReference type="Proteomes" id="UP000005867"/>
    </source>
</evidence>
<proteinExistence type="predicted"/>
<dbReference type="RefSeq" id="WP_014287856.1">
    <property type="nucleotide sequence ID" value="NC_016645.1"/>
</dbReference>